<dbReference type="Pfam" id="PF13561">
    <property type="entry name" value="adh_short_C2"/>
    <property type="match status" value="1"/>
</dbReference>
<proteinExistence type="inferred from homology"/>
<dbReference type="SMART" id="SM00822">
    <property type="entry name" value="PKS_KR"/>
    <property type="match status" value="1"/>
</dbReference>
<gene>
    <name evidence="5" type="ORF">UFOPK2656_03103</name>
    <name evidence="6" type="ORF">UFOPK3099_01012</name>
    <name evidence="7" type="ORF">UFOPK3267_01003</name>
    <name evidence="8" type="ORF">UFOPK3651_03411</name>
    <name evidence="9" type="ORF">UFOPK3931_01748</name>
    <name evidence="4" type="ORF">UFOPK4189_03409</name>
</gene>
<feature type="domain" description="Ketoreductase" evidence="3">
    <location>
        <begin position="5"/>
        <end position="189"/>
    </location>
</feature>
<dbReference type="PROSITE" id="PS00061">
    <property type="entry name" value="ADH_SHORT"/>
    <property type="match status" value="1"/>
</dbReference>
<evidence type="ECO:0000256" key="2">
    <source>
        <dbReference type="ARBA" id="ARBA00023002"/>
    </source>
</evidence>
<dbReference type="GO" id="GO:0016491">
    <property type="term" value="F:oxidoreductase activity"/>
    <property type="evidence" value="ECO:0007669"/>
    <property type="project" value="UniProtKB-KW"/>
</dbReference>
<evidence type="ECO:0000313" key="5">
    <source>
        <dbReference type="EMBL" id="CAB4743932.1"/>
    </source>
</evidence>
<dbReference type="PRINTS" id="PR00081">
    <property type="entry name" value="GDHRDH"/>
</dbReference>
<dbReference type="EMBL" id="CAFBMT010000042">
    <property type="protein sequence ID" value="CAB4959460.1"/>
    <property type="molecule type" value="Genomic_DNA"/>
</dbReference>
<evidence type="ECO:0000313" key="6">
    <source>
        <dbReference type="EMBL" id="CAB4815159.1"/>
    </source>
</evidence>
<dbReference type="AlphaFoldDB" id="A0A6J7BZI5"/>
<evidence type="ECO:0000313" key="9">
    <source>
        <dbReference type="EMBL" id="CAB4995180.1"/>
    </source>
</evidence>
<dbReference type="EMBL" id="CAFBOL010000045">
    <property type="protein sequence ID" value="CAB4995180.1"/>
    <property type="molecule type" value="Genomic_DNA"/>
</dbReference>
<protein>
    <submittedName>
        <fullName evidence="7">Unannotated protein</fullName>
    </submittedName>
</protein>
<evidence type="ECO:0000313" key="7">
    <source>
        <dbReference type="EMBL" id="CAB4849818.1"/>
    </source>
</evidence>
<keyword evidence="2" id="KW-0560">Oxidoreductase</keyword>
<comment type="similarity">
    <text evidence="1">Belongs to the short-chain dehydrogenases/reductases (SDR) family.</text>
</comment>
<sequence>MSTPRVAIVTGSARGIGAAIAHALAADGWSVAVCDLDLAAASATAAELSTTHGVAARGFAVDIADTASSRAAVAEVEATLGPITALVNNAGIDVIKPFVDSTEDEWDRIIAVNLKGTIGCCRAVLDGMIARNAGRIVSIASDAGRVGSSGEAVYSATKGGVISFSKTLAREVARYGITVNTVCPGPTETALLAQVAEYSEKLYAGLAKAIPLRRTAQPGDIAPAVAFLLSDGASYITGQTLSVSGGLTMA</sequence>
<dbReference type="SUPFAM" id="SSF51735">
    <property type="entry name" value="NAD(P)-binding Rossmann-fold domains"/>
    <property type="match status" value="1"/>
</dbReference>
<dbReference type="EMBL" id="CAEZYF010000030">
    <property type="protein sequence ID" value="CAB4743932.1"/>
    <property type="molecule type" value="Genomic_DNA"/>
</dbReference>
<dbReference type="InterPro" id="IPR050259">
    <property type="entry name" value="SDR"/>
</dbReference>
<reference evidence="7" key="1">
    <citation type="submission" date="2020-05" db="EMBL/GenBank/DDBJ databases">
        <authorList>
            <person name="Chiriac C."/>
            <person name="Salcher M."/>
            <person name="Ghai R."/>
            <person name="Kavagutti S V."/>
        </authorList>
    </citation>
    <scope>NUCLEOTIDE SEQUENCE</scope>
</reference>
<dbReference type="PRINTS" id="PR00080">
    <property type="entry name" value="SDRFAMILY"/>
</dbReference>
<dbReference type="InterPro" id="IPR036291">
    <property type="entry name" value="NAD(P)-bd_dom_sf"/>
</dbReference>
<dbReference type="FunFam" id="3.40.50.720:FF:000173">
    <property type="entry name" value="3-oxoacyl-[acyl-carrier protein] reductase"/>
    <property type="match status" value="1"/>
</dbReference>
<dbReference type="PANTHER" id="PTHR42879:SF2">
    <property type="entry name" value="3-OXOACYL-[ACYL-CARRIER-PROTEIN] REDUCTASE FABG"/>
    <property type="match status" value="1"/>
</dbReference>
<dbReference type="EMBL" id="CAFBIY010000043">
    <property type="protein sequence ID" value="CAB4849818.1"/>
    <property type="molecule type" value="Genomic_DNA"/>
</dbReference>
<dbReference type="EMBL" id="CAFAAV010000061">
    <property type="protein sequence ID" value="CAB4815159.1"/>
    <property type="molecule type" value="Genomic_DNA"/>
</dbReference>
<evidence type="ECO:0000256" key="1">
    <source>
        <dbReference type="ARBA" id="ARBA00006484"/>
    </source>
</evidence>
<accession>A0A6J7BZI5</accession>
<evidence type="ECO:0000313" key="8">
    <source>
        <dbReference type="EMBL" id="CAB4959460.1"/>
    </source>
</evidence>
<evidence type="ECO:0000259" key="3">
    <source>
        <dbReference type="SMART" id="SM00822"/>
    </source>
</evidence>
<name>A0A6J7BZI5_9ZZZZ</name>
<dbReference type="PANTHER" id="PTHR42879">
    <property type="entry name" value="3-OXOACYL-(ACYL-CARRIER-PROTEIN) REDUCTASE"/>
    <property type="match status" value="1"/>
</dbReference>
<dbReference type="InterPro" id="IPR020904">
    <property type="entry name" value="Sc_DH/Rdtase_CS"/>
</dbReference>
<dbReference type="EMBL" id="CAESGF010000040">
    <property type="protein sequence ID" value="CAB4365667.1"/>
    <property type="molecule type" value="Genomic_DNA"/>
</dbReference>
<dbReference type="InterPro" id="IPR002347">
    <property type="entry name" value="SDR_fam"/>
</dbReference>
<dbReference type="GO" id="GO:0032787">
    <property type="term" value="P:monocarboxylic acid metabolic process"/>
    <property type="evidence" value="ECO:0007669"/>
    <property type="project" value="UniProtKB-ARBA"/>
</dbReference>
<organism evidence="7">
    <name type="scientific">freshwater metagenome</name>
    <dbReference type="NCBI Taxonomy" id="449393"/>
    <lineage>
        <taxon>unclassified sequences</taxon>
        <taxon>metagenomes</taxon>
        <taxon>ecological metagenomes</taxon>
    </lineage>
</organism>
<dbReference type="Gene3D" id="3.40.50.720">
    <property type="entry name" value="NAD(P)-binding Rossmann-like Domain"/>
    <property type="match status" value="1"/>
</dbReference>
<evidence type="ECO:0000313" key="4">
    <source>
        <dbReference type="EMBL" id="CAB4365667.1"/>
    </source>
</evidence>
<dbReference type="InterPro" id="IPR057326">
    <property type="entry name" value="KR_dom"/>
</dbReference>